<proteinExistence type="predicted"/>
<gene>
    <name evidence="1" type="ORF">UFOVP54_238</name>
</gene>
<dbReference type="EMBL" id="LR796188">
    <property type="protein sequence ID" value="CAB4125808.1"/>
    <property type="molecule type" value="Genomic_DNA"/>
</dbReference>
<accession>A0A6J5KTJ6</accession>
<evidence type="ECO:0000313" key="1">
    <source>
        <dbReference type="EMBL" id="CAB4125808.1"/>
    </source>
</evidence>
<protein>
    <submittedName>
        <fullName evidence="1">Uncharacterized protein</fullName>
    </submittedName>
</protein>
<sequence length="89" mass="10925">MSQKIDWVFWINIQKREGWFKKFWKTRGSNAIEIQIYNYRISIGLPWHPEVIRKADVNYPMEGVNHMLKTNEQNRIGIKKWGRFRFIKN</sequence>
<name>A0A6J5KTJ6_9CAUD</name>
<reference evidence="1" key="1">
    <citation type="submission" date="2020-04" db="EMBL/GenBank/DDBJ databases">
        <authorList>
            <person name="Chiriac C."/>
            <person name="Salcher M."/>
            <person name="Ghai R."/>
            <person name="Kavagutti S V."/>
        </authorList>
    </citation>
    <scope>NUCLEOTIDE SEQUENCE</scope>
</reference>
<organism evidence="1">
    <name type="scientific">uncultured Caudovirales phage</name>
    <dbReference type="NCBI Taxonomy" id="2100421"/>
    <lineage>
        <taxon>Viruses</taxon>
        <taxon>Duplodnaviria</taxon>
        <taxon>Heunggongvirae</taxon>
        <taxon>Uroviricota</taxon>
        <taxon>Caudoviricetes</taxon>
        <taxon>Peduoviridae</taxon>
        <taxon>Maltschvirus</taxon>
        <taxon>Maltschvirus maltsch</taxon>
    </lineage>
</organism>